<organism evidence="1 2">
    <name type="scientific">Bremia lactucae</name>
    <name type="common">Lettuce downy mildew</name>
    <dbReference type="NCBI Taxonomy" id="4779"/>
    <lineage>
        <taxon>Eukaryota</taxon>
        <taxon>Sar</taxon>
        <taxon>Stramenopiles</taxon>
        <taxon>Oomycota</taxon>
        <taxon>Peronosporomycetes</taxon>
        <taxon>Peronosporales</taxon>
        <taxon>Peronosporaceae</taxon>
        <taxon>Bremia</taxon>
    </lineage>
</organism>
<reference evidence="1 2" key="1">
    <citation type="journal article" date="2021" name="Genome Biol.">
        <title>AFLAP: assembly-free linkage analysis pipeline using k-mers from genome sequencing data.</title>
        <authorList>
            <person name="Fletcher K."/>
            <person name="Zhang L."/>
            <person name="Gil J."/>
            <person name="Han R."/>
            <person name="Cavanaugh K."/>
            <person name="Michelmore R."/>
        </authorList>
    </citation>
    <scope>NUCLEOTIDE SEQUENCE [LARGE SCALE GENOMIC DNA]</scope>
    <source>
        <strain evidence="1 2">SF5</strain>
    </source>
</reference>
<accession>A0A976IHD6</accession>
<dbReference type="GeneID" id="94347316"/>
<gene>
    <name evidence="1" type="ORF">CCR75_003551</name>
</gene>
<keyword evidence="2" id="KW-1185">Reference proteome</keyword>
<dbReference type="SUPFAM" id="SSF64484">
    <property type="entry name" value="beta and beta-prime subunits of DNA dependent RNA-polymerase"/>
    <property type="match status" value="1"/>
</dbReference>
<evidence type="ECO:0008006" key="3">
    <source>
        <dbReference type="Google" id="ProtNLM"/>
    </source>
</evidence>
<dbReference type="RefSeq" id="XP_067821323.1">
    <property type="nucleotide sequence ID" value="XM_067961645.1"/>
</dbReference>
<protein>
    <recommendedName>
        <fullName evidence="3">DNA-directed RNA polymerase</fullName>
    </recommendedName>
</protein>
<dbReference type="Gene3D" id="2.40.40.20">
    <property type="match status" value="1"/>
</dbReference>
<name>A0A976IHD6_BRELC</name>
<dbReference type="AlphaFoldDB" id="A0A976IHD6"/>
<proteinExistence type="predicted"/>
<evidence type="ECO:0000313" key="1">
    <source>
        <dbReference type="EMBL" id="TDH71824.1"/>
    </source>
</evidence>
<dbReference type="EMBL" id="SHOA02000018">
    <property type="protein sequence ID" value="TDH71824.1"/>
    <property type="molecule type" value="Genomic_DNA"/>
</dbReference>
<dbReference type="KEGG" id="blac:94347316"/>
<evidence type="ECO:0000313" key="2">
    <source>
        <dbReference type="Proteomes" id="UP000294530"/>
    </source>
</evidence>
<dbReference type="OrthoDB" id="2157517at2759"/>
<sequence>MWNSTSSGTYSSKFCPYHKNCLGHYQSVDGIALGLPPFCARVDDPKEMSDIDKLNIQLMQGSISALQFGVSLRNMVSGKRGLVKYKAMGFVPSTSMRGVASCHWDSDYNRVYVPRLMLSRIQVPTRIEKDGLTSPYFTSRSAKDGDYALMSRNPVLSHESIRVHPENCVPLNLDYDGDEVNLAIIDGKSCIDEAVLSIEANQLSKFSDDAIAKVLGGFGKYNQIDMFETCDFMTLSTMSITQVGKRRPNTRLHKLSRCKDELWDIVEDIRSDPHGRMSTFVSKSIKGIHDMTDSHLRVSEGFIIGRQLKHILMQTSSSDGVLKTGWCEDYLQGETAISVPESIPREPGFPGVKLSSMISASIQQALMDKAKHSVASDRKNMILSLLTQDGEFCISQTPDGEMKLRASGSPSNDDDDLVLVVSRDSLARIRSVANRFRKCFAAVRIGCETNAIRATDLQIAEFAHAVFVSTYHNADKSMTGPNDVKFLSATQSKSVLTAACNDIYELDSRRQFSRYLESMSECDVSQPILAIMTGNYAKQLHTSMINF</sequence>
<comment type="caution">
    <text evidence="1">The sequence shown here is derived from an EMBL/GenBank/DDBJ whole genome shotgun (WGS) entry which is preliminary data.</text>
</comment>
<dbReference type="Proteomes" id="UP000294530">
    <property type="component" value="Unassembled WGS sequence"/>
</dbReference>